<keyword evidence="1" id="KW-1185">Reference proteome</keyword>
<dbReference type="WBParaSite" id="PEQ_0000329801-mRNA-1">
    <property type="protein sequence ID" value="PEQ_0000329801-mRNA-1"/>
    <property type="gene ID" value="PEQ_0000329801"/>
</dbReference>
<accession>A0A914REV8</accession>
<reference evidence="2" key="1">
    <citation type="submission" date="2022-11" db="UniProtKB">
        <authorList>
            <consortium name="WormBaseParasite"/>
        </authorList>
    </citation>
    <scope>IDENTIFICATION</scope>
</reference>
<evidence type="ECO:0000313" key="1">
    <source>
        <dbReference type="Proteomes" id="UP000887564"/>
    </source>
</evidence>
<name>A0A914REV8_PAREQ</name>
<organism evidence="1 2">
    <name type="scientific">Parascaris equorum</name>
    <name type="common">Equine roundworm</name>
    <dbReference type="NCBI Taxonomy" id="6256"/>
    <lineage>
        <taxon>Eukaryota</taxon>
        <taxon>Metazoa</taxon>
        <taxon>Ecdysozoa</taxon>
        <taxon>Nematoda</taxon>
        <taxon>Chromadorea</taxon>
        <taxon>Rhabditida</taxon>
        <taxon>Spirurina</taxon>
        <taxon>Ascaridomorpha</taxon>
        <taxon>Ascaridoidea</taxon>
        <taxon>Ascarididae</taxon>
        <taxon>Parascaris</taxon>
    </lineage>
</organism>
<dbReference type="AlphaFoldDB" id="A0A914REV8"/>
<evidence type="ECO:0000313" key="2">
    <source>
        <dbReference type="WBParaSite" id="PEQ_0000329801-mRNA-1"/>
    </source>
</evidence>
<sequence length="99" mass="11222">MYLSLWELGGACWNISKQSEPPKMRRMVLRSSIIQARGSKCPIPLSSFAFYNTCFFNDANKGKAGGCYRIRQLPLDSYVLIHIDANLTEKCPDCPDFII</sequence>
<dbReference type="Proteomes" id="UP000887564">
    <property type="component" value="Unplaced"/>
</dbReference>
<proteinExistence type="predicted"/>
<protein>
    <submittedName>
        <fullName evidence="2">Uncharacterized protein</fullName>
    </submittedName>
</protein>